<organism evidence="2 3">
    <name type="scientific">Tsuneonella deserti</name>
    <dbReference type="NCBI Taxonomy" id="2035528"/>
    <lineage>
        <taxon>Bacteria</taxon>
        <taxon>Pseudomonadati</taxon>
        <taxon>Pseudomonadota</taxon>
        <taxon>Alphaproteobacteria</taxon>
        <taxon>Sphingomonadales</taxon>
        <taxon>Erythrobacteraceae</taxon>
        <taxon>Tsuneonella</taxon>
    </lineage>
</organism>
<reference evidence="3" key="1">
    <citation type="journal article" date="2019" name="Int. J. Syst. Evol. Microbiol.">
        <title>The Global Catalogue of Microorganisms (GCM) 10K type strain sequencing project: providing services to taxonomists for standard genome sequencing and annotation.</title>
        <authorList>
            <consortium name="The Broad Institute Genomics Platform"/>
            <consortium name="The Broad Institute Genome Sequencing Center for Infectious Disease"/>
            <person name="Wu L."/>
            <person name="Ma J."/>
        </authorList>
    </citation>
    <scope>NUCLEOTIDE SEQUENCE [LARGE SCALE GENOMIC DNA]</scope>
    <source>
        <strain evidence="3">CGMCC 1.15959</strain>
    </source>
</reference>
<sequence length="270" mass="28566">MSRVFFTNELEGVATFWRIHRRDGVTLGFTSHDRDLFFGGVLHRAAPGVLPSAVRRSAGITGDSAEMHGALAHDSIAEDDLASGRFDGARVEVGAVDWESCENAALYSGTIGSVAREDGAFSAELRSAKAALEDDPVPRTSPTCRARFCGPGCGLSAARFIHRAALLWADPETNRASFDGPDAELLAGGTVRWLEGPAGGLMDILAAEEGAVILDGMLPDGLRPGTKVLLREGCDHTLATCAARFGNAVNFRGEPFLPGNDLLTRYPSPA</sequence>
<dbReference type="RefSeq" id="WP_188645180.1">
    <property type="nucleotide sequence ID" value="NZ_BMKL01000001.1"/>
</dbReference>
<dbReference type="NCBIfam" id="TIGR02218">
    <property type="entry name" value="phg_TIGR02218"/>
    <property type="match status" value="1"/>
</dbReference>
<dbReference type="EMBL" id="BMKL01000001">
    <property type="protein sequence ID" value="GGE01967.1"/>
    <property type="molecule type" value="Genomic_DNA"/>
</dbReference>
<keyword evidence="3" id="KW-1185">Reference proteome</keyword>
<evidence type="ECO:0000313" key="3">
    <source>
        <dbReference type="Proteomes" id="UP000619041"/>
    </source>
</evidence>
<dbReference type="InterPro" id="IPR011928">
    <property type="entry name" value="Phage_phiJL001_Gp84"/>
</dbReference>
<dbReference type="InterPro" id="IPR018964">
    <property type="entry name" value="Phage_phiJL001_Gp84_C"/>
</dbReference>
<comment type="caution">
    <text evidence="2">The sequence shown here is derived from an EMBL/GenBank/DDBJ whole genome shotgun (WGS) entry which is preliminary data.</text>
</comment>
<name>A0ABQ1SBK7_9SPHN</name>
<gene>
    <name evidence="2" type="ORF">GCM10011515_22050</name>
</gene>
<protein>
    <submittedName>
        <fullName evidence="2">Phage protein</fullName>
    </submittedName>
</protein>
<dbReference type="Pfam" id="PF09356">
    <property type="entry name" value="Phage_BR0599"/>
    <property type="match status" value="1"/>
</dbReference>
<accession>A0ABQ1SBK7</accession>
<proteinExistence type="predicted"/>
<evidence type="ECO:0000313" key="2">
    <source>
        <dbReference type="EMBL" id="GGE01967.1"/>
    </source>
</evidence>
<dbReference type="Proteomes" id="UP000619041">
    <property type="component" value="Unassembled WGS sequence"/>
</dbReference>
<feature type="domain" description="Bacteriophage phiJL001 Gp84 C-terminal" evidence="1">
    <location>
        <begin position="187"/>
        <end position="261"/>
    </location>
</feature>
<dbReference type="Pfam" id="PF09931">
    <property type="entry name" value="Phage_phiJL001_Gp84_N"/>
    <property type="match status" value="1"/>
</dbReference>
<evidence type="ECO:0000259" key="1">
    <source>
        <dbReference type="Pfam" id="PF09356"/>
    </source>
</evidence>